<evidence type="ECO:0000256" key="2">
    <source>
        <dbReference type="ARBA" id="ARBA00022679"/>
    </source>
</evidence>
<comment type="caution">
    <text evidence="4">The sequence shown here is derived from an EMBL/GenBank/DDBJ whole genome shotgun (WGS) entry which is preliminary data.</text>
</comment>
<name>A0ABS9MFT7_9FIRM</name>
<dbReference type="Pfam" id="PF00534">
    <property type="entry name" value="Glycos_transf_1"/>
    <property type="match status" value="1"/>
</dbReference>
<protein>
    <submittedName>
        <fullName evidence="4">Glycosyltransferase</fullName>
        <ecNumber evidence="4">2.4.-.-</ecNumber>
    </submittedName>
</protein>
<dbReference type="SUPFAM" id="SSF53756">
    <property type="entry name" value="UDP-Glycosyltransferase/glycogen phosphorylase"/>
    <property type="match status" value="1"/>
</dbReference>
<keyword evidence="1 4" id="KW-0328">Glycosyltransferase</keyword>
<feature type="domain" description="Glycosyl transferase family 1" evidence="3">
    <location>
        <begin position="234"/>
        <end position="390"/>
    </location>
</feature>
<reference evidence="4 5" key="1">
    <citation type="submission" date="2022-01" db="EMBL/GenBank/DDBJ databases">
        <title>Collection of gut derived symbiotic bacterial strains cultured from healthy donors.</title>
        <authorList>
            <person name="Lin H."/>
            <person name="Kohout C."/>
            <person name="Waligurski E."/>
            <person name="Pamer E.G."/>
        </authorList>
    </citation>
    <scope>NUCLEOTIDE SEQUENCE [LARGE SCALE GENOMIC DNA]</scope>
    <source>
        <strain evidence="4 5">DFI.7.58</strain>
    </source>
</reference>
<dbReference type="PANTHER" id="PTHR12526">
    <property type="entry name" value="GLYCOSYLTRANSFERASE"/>
    <property type="match status" value="1"/>
</dbReference>
<dbReference type="Gene3D" id="3.40.50.2000">
    <property type="entry name" value="Glycogen Phosphorylase B"/>
    <property type="match status" value="2"/>
</dbReference>
<dbReference type="PANTHER" id="PTHR12526:SF629">
    <property type="entry name" value="TEICHURONIC ACID BIOSYNTHESIS GLYCOSYLTRANSFERASE TUAH-RELATED"/>
    <property type="match status" value="1"/>
</dbReference>
<sequence length="416" mass="46314">MKTCLVLLTKTYPFDKGEEFIEDEVPLLAKAFDRLVIAATSTSDAPEQTRSVPANATILHIPASRIKRALPGAALSYLPFTNCRGYAGPEERAAVKGSLKRRGFLTYFLAKSEAVYRAVAEKLADCNLEQYDGVTFYSYWFYDIALAAVRLRDHCGAKAKRAVSRAHRYDLYADRNATGYLPLRPYLLEHLDRVYPCSANGSNLLKKSYPAYQTKVETAYLGTRDFGLSPEPQGDELHIVSCCHISPVKRVELLAQALSLLEDSGLKLHWTHFGGGDGLDALKAYAKEHLSFMDCQLAGPIQNEALMRYYQQHPADLFVNTSSSEGLPVSIMEACSFGIPAIATDVGGTSEIVQDGKTGFLLPMEFAPNVLAEQIVAFSRLPQEQRQALRADCRKVWEEQFFGERNFTRFAEAIRP</sequence>
<proteinExistence type="predicted"/>
<evidence type="ECO:0000259" key="3">
    <source>
        <dbReference type="Pfam" id="PF00534"/>
    </source>
</evidence>
<keyword evidence="5" id="KW-1185">Reference proteome</keyword>
<evidence type="ECO:0000313" key="5">
    <source>
        <dbReference type="Proteomes" id="UP001298681"/>
    </source>
</evidence>
<dbReference type="RefSeq" id="WP_237966331.1">
    <property type="nucleotide sequence ID" value="NZ_JAKNHQ010000002.1"/>
</dbReference>
<dbReference type="EMBL" id="JAKNHQ010000002">
    <property type="protein sequence ID" value="MCG4609669.1"/>
    <property type="molecule type" value="Genomic_DNA"/>
</dbReference>
<evidence type="ECO:0000256" key="1">
    <source>
        <dbReference type="ARBA" id="ARBA00022676"/>
    </source>
</evidence>
<organism evidence="4 5">
    <name type="scientific">Anaeromassilibacillus senegalensis</name>
    <dbReference type="NCBI Taxonomy" id="1673717"/>
    <lineage>
        <taxon>Bacteria</taxon>
        <taxon>Bacillati</taxon>
        <taxon>Bacillota</taxon>
        <taxon>Clostridia</taxon>
        <taxon>Eubacteriales</taxon>
        <taxon>Acutalibacteraceae</taxon>
        <taxon>Anaeromassilibacillus</taxon>
    </lineage>
</organism>
<dbReference type="InterPro" id="IPR001296">
    <property type="entry name" value="Glyco_trans_1"/>
</dbReference>
<accession>A0ABS9MFT7</accession>
<dbReference type="Proteomes" id="UP001298681">
    <property type="component" value="Unassembled WGS sequence"/>
</dbReference>
<evidence type="ECO:0000313" key="4">
    <source>
        <dbReference type="EMBL" id="MCG4609669.1"/>
    </source>
</evidence>
<keyword evidence="2 4" id="KW-0808">Transferase</keyword>
<dbReference type="GO" id="GO:0016757">
    <property type="term" value="F:glycosyltransferase activity"/>
    <property type="evidence" value="ECO:0007669"/>
    <property type="project" value="UniProtKB-KW"/>
</dbReference>
<dbReference type="EC" id="2.4.-.-" evidence="4"/>
<gene>
    <name evidence="4" type="ORF">L0P57_01740</name>
</gene>